<evidence type="ECO:0000259" key="5">
    <source>
        <dbReference type="PROSITE" id="PS50893"/>
    </source>
</evidence>
<dbReference type="InterPro" id="IPR027417">
    <property type="entry name" value="P-loop_NTPase"/>
</dbReference>
<keyword evidence="4" id="KW-1278">Translocase</keyword>
<evidence type="ECO:0000313" key="7">
    <source>
        <dbReference type="Proteomes" id="UP000617531"/>
    </source>
</evidence>
<feature type="domain" description="ABC transporter" evidence="5">
    <location>
        <begin position="6"/>
        <end position="239"/>
    </location>
</feature>
<dbReference type="PANTHER" id="PTHR42794">
    <property type="entry name" value="HEMIN IMPORT ATP-BINDING PROTEIN HMUV"/>
    <property type="match status" value="1"/>
</dbReference>
<dbReference type="InterPro" id="IPR003439">
    <property type="entry name" value="ABC_transporter-like_ATP-bd"/>
</dbReference>
<dbReference type="NCBIfam" id="NF010068">
    <property type="entry name" value="PRK13548.1"/>
    <property type="match status" value="1"/>
</dbReference>
<dbReference type="PROSITE" id="PS00211">
    <property type="entry name" value="ABC_TRANSPORTER_1"/>
    <property type="match status" value="1"/>
</dbReference>
<dbReference type="FunFam" id="3.40.50.300:FF:000134">
    <property type="entry name" value="Iron-enterobactin ABC transporter ATP-binding protein"/>
    <property type="match status" value="1"/>
</dbReference>
<protein>
    <submittedName>
        <fullName evidence="6">Hemin import ATP-binding protein HmuV</fullName>
    </submittedName>
</protein>
<organism evidence="6 7">
    <name type="scientific">Pseudolysinimonas yzui</name>
    <dbReference type="NCBI Taxonomy" id="2708254"/>
    <lineage>
        <taxon>Bacteria</taxon>
        <taxon>Bacillati</taxon>
        <taxon>Actinomycetota</taxon>
        <taxon>Actinomycetes</taxon>
        <taxon>Micrococcales</taxon>
        <taxon>Microbacteriaceae</taxon>
        <taxon>Pseudolysinimonas</taxon>
    </lineage>
</organism>
<dbReference type="SMART" id="SM00382">
    <property type="entry name" value="AAA"/>
    <property type="match status" value="1"/>
</dbReference>
<keyword evidence="1" id="KW-0813">Transport</keyword>
<comment type="caution">
    <text evidence="6">The sequence shown here is derived from an EMBL/GenBank/DDBJ whole genome shotgun (WGS) entry which is preliminary data.</text>
</comment>
<keyword evidence="3 6" id="KW-0067">ATP-binding</keyword>
<reference evidence="6" key="2">
    <citation type="submission" date="2020-09" db="EMBL/GenBank/DDBJ databases">
        <authorList>
            <person name="Sun Q."/>
            <person name="Zhou Y."/>
        </authorList>
    </citation>
    <scope>NUCLEOTIDE SEQUENCE</scope>
    <source>
        <strain evidence="6">CGMCC 1.16548</strain>
    </source>
</reference>
<dbReference type="AlphaFoldDB" id="A0A8J3GTL9"/>
<dbReference type="GO" id="GO:0005524">
    <property type="term" value="F:ATP binding"/>
    <property type="evidence" value="ECO:0007669"/>
    <property type="project" value="UniProtKB-KW"/>
</dbReference>
<dbReference type="PROSITE" id="PS50893">
    <property type="entry name" value="ABC_TRANSPORTER_2"/>
    <property type="match status" value="1"/>
</dbReference>
<dbReference type="InterPro" id="IPR003593">
    <property type="entry name" value="AAA+_ATPase"/>
</dbReference>
<dbReference type="RefSeq" id="WP_229842147.1">
    <property type="nucleotide sequence ID" value="NZ_BNAI01000013.1"/>
</dbReference>
<reference evidence="6" key="1">
    <citation type="journal article" date="2014" name="Int. J. Syst. Evol. Microbiol.">
        <title>Complete genome sequence of Corynebacterium casei LMG S-19264T (=DSM 44701T), isolated from a smear-ripened cheese.</title>
        <authorList>
            <consortium name="US DOE Joint Genome Institute (JGI-PGF)"/>
            <person name="Walter F."/>
            <person name="Albersmeier A."/>
            <person name="Kalinowski J."/>
            <person name="Ruckert C."/>
        </authorList>
    </citation>
    <scope>NUCLEOTIDE SEQUENCE</scope>
    <source>
        <strain evidence="6">CGMCC 1.16548</strain>
    </source>
</reference>
<dbReference type="PANTHER" id="PTHR42794:SF1">
    <property type="entry name" value="HEMIN IMPORT ATP-BINDING PROTEIN HMUV"/>
    <property type="match status" value="1"/>
</dbReference>
<gene>
    <name evidence="6" type="primary">hmuV</name>
    <name evidence="6" type="ORF">GCM10011600_29970</name>
</gene>
<keyword evidence="2" id="KW-0547">Nucleotide-binding</keyword>
<dbReference type="EMBL" id="BNAI01000013">
    <property type="protein sequence ID" value="GHF27055.1"/>
    <property type="molecule type" value="Genomic_DNA"/>
</dbReference>
<dbReference type="InterPro" id="IPR017871">
    <property type="entry name" value="ABC_transporter-like_CS"/>
</dbReference>
<name>A0A8J3GTL9_9MICO</name>
<sequence length="255" mass="27075">MSDPVIRAEALSVVLDGRTVLDDISLEVVPGEVLALVGPNGAGKSTLLSVLSGERVPTSGQVLVDDRDVRTFSPLELARRRSVLTQDNSLSFPFRVIDVITMGRAPWTRTDEIARDGEAITSAASRADVTHLAGRRFTELSGGERARVSLARVLAQDTAIVFLDEPTAALDLRHQEDVLRIARDLALAGRAVVVVVHDLSLAGAVADRVALLSAGRLVAVGAPSVVLTADAISNVYGLPVRVVDMDGRPLIVPQR</sequence>
<accession>A0A8J3GTL9</accession>
<dbReference type="Gene3D" id="3.40.50.300">
    <property type="entry name" value="P-loop containing nucleotide triphosphate hydrolases"/>
    <property type="match status" value="1"/>
</dbReference>
<dbReference type="SUPFAM" id="SSF52540">
    <property type="entry name" value="P-loop containing nucleoside triphosphate hydrolases"/>
    <property type="match status" value="1"/>
</dbReference>
<evidence type="ECO:0000256" key="3">
    <source>
        <dbReference type="ARBA" id="ARBA00022840"/>
    </source>
</evidence>
<keyword evidence="7" id="KW-1185">Reference proteome</keyword>
<dbReference type="Proteomes" id="UP000617531">
    <property type="component" value="Unassembled WGS sequence"/>
</dbReference>
<dbReference type="CDD" id="cd03214">
    <property type="entry name" value="ABC_Iron-Siderophores_B12_Hemin"/>
    <property type="match status" value="1"/>
</dbReference>
<dbReference type="Pfam" id="PF00005">
    <property type="entry name" value="ABC_tran"/>
    <property type="match status" value="1"/>
</dbReference>
<proteinExistence type="predicted"/>
<evidence type="ECO:0000313" key="6">
    <source>
        <dbReference type="EMBL" id="GHF27055.1"/>
    </source>
</evidence>
<evidence type="ECO:0000256" key="2">
    <source>
        <dbReference type="ARBA" id="ARBA00022741"/>
    </source>
</evidence>
<evidence type="ECO:0000256" key="1">
    <source>
        <dbReference type="ARBA" id="ARBA00022448"/>
    </source>
</evidence>
<dbReference type="GO" id="GO:0016887">
    <property type="term" value="F:ATP hydrolysis activity"/>
    <property type="evidence" value="ECO:0007669"/>
    <property type="project" value="InterPro"/>
</dbReference>
<evidence type="ECO:0000256" key="4">
    <source>
        <dbReference type="ARBA" id="ARBA00022967"/>
    </source>
</evidence>